<dbReference type="Gene3D" id="3.40.50.150">
    <property type="entry name" value="Vaccinia Virus protein VP39"/>
    <property type="match status" value="1"/>
</dbReference>
<dbReference type="GO" id="GO:0016757">
    <property type="term" value="F:glycosyltransferase activity"/>
    <property type="evidence" value="ECO:0007669"/>
    <property type="project" value="UniProtKB-KW"/>
</dbReference>
<comment type="subunit">
    <text evidence="1">Component of a multi-subunit COQ enzyme complex, composed of at least COQ3, COQ4, COQ5, COQ6, COQ7 and COQ9.</text>
</comment>
<feature type="binding site" evidence="1">
    <location>
        <position position="961"/>
    </location>
    <ligand>
        <name>Mg(2+)</name>
        <dbReference type="ChEBI" id="CHEBI:18420"/>
    </ligand>
</feature>
<dbReference type="GO" id="GO:0010420">
    <property type="term" value="F:polyprenyldihydroxybenzoate methyltransferase activity"/>
    <property type="evidence" value="ECO:0007669"/>
    <property type="project" value="UniProtKB-UniRule"/>
</dbReference>
<accession>A0AAF0EQG2</accession>
<feature type="binding site" evidence="1">
    <location>
        <position position="958"/>
    </location>
    <ligand>
        <name>Mg(2+)</name>
        <dbReference type="ChEBI" id="CHEBI:18420"/>
    </ligand>
</feature>
<protein>
    <recommendedName>
        <fullName evidence="1">Ubiquinone biosynthesis O-methyltransferase, mitochondrial</fullName>
    </recommendedName>
    <alternativeName>
        <fullName evidence="1">3-demethylubiquinol 3-O-methyltransferase</fullName>
        <ecNumber evidence="1">2.1.1.64</ecNumber>
    </alternativeName>
    <alternativeName>
        <fullName evidence="1">3-demethylubiquinone 3-O-methyltransferase</fullName>
        <ecNumber evidence="1">2.1.1.-</ecNumber>
    </alternativeName>
    <alternativeName>
        <fullName evidence="1">Polyprenyldihydroxybenzoate methyltransferase</fullName>
        <ecNumber evidence="1">2.1.1.114</ecNumber>
    </alternativeName>
</protein>
<feature type="compositionally biased region" description="Low complexity" evidence="2">
    <location>
        <begin position="8"/>
        <end position="18"/>
    </location>
</feature>
<keyword evidence="4" id="KW-0328">Glycosyltransferase</keyword>
<dbReference type="Proteomes" id="UP001219933">
    <property type="component" value="Chromosome 2"/>
</dbReference>
<dbReference type="InterPro" id="IPR010233">
    <property type="entry name" value="UbiG_MeTrfase"/>
</dbReference>
<evidence type="ECO:0000256" key="1">
    <source>
        <dbReference type="HAMAP-Rule" id="MF_03190"/>
    </source>
</evidence>
<feature type="compositionally biased region" description="Polar residues" evidence="2">
    <location>
        <begin position="48"/>
        <end position="63"/>
    </location>
</feature>
<dbReference type="GO" id="GO:0016255">
    <property type="term" value="P:attachment of GPI anchor to protein"/>
    <property type="evidence" value="ECO:0007669"/>
    <property type="project" value="TreeGrafter"/>
</dbReference>
<dbReference type="Pfam" id="PF13489">
    <property type="entry name" value="Methyltransf_23"/>
    <property type="match status" value="1"/>
</dbReference>
<feature type="binding site" evidence="1">
    <location>
        <position position="962"/>
    </location>
    <ligand>
        <name>Mg(2+)</name>
        <dbReference type="ChEBI" id="CHEBI:18420"/>
    </ligand>
</feature>
<keyword evidence="3" id="KW-1133">Transmembrane helix</keyword>
<keyword evidence="1" id="KW-0460">Magnesium</keyword>
<dbReference type="EC" id="2.1.1.-" evidence="1"/>
<dbReference type="PANTHER" id="PTHR13304">
    <property type="entry name" value="GLYCOSYLPHOSPHATIDYLINOSITOL ANCHOR ATTACHMENT 1 PROTEIN"/>
    <property type="match status" value="1"/>
</dbReference>
<feature type="transmembrane region" description="Helical" evidence="3">
    <location>
        <begin position="688"/>
        <end position="707"/>
    </location>
</feature>
<proteinExistence type="inferred from homology"/>
<reference evidence="4" key="1">
    <citation type="submission" date="2023-03" db="EMBL/GenBank/DDBJ databases">
        <title>Mating type loci evolution in Malassezia.</title>
        <authorList>
            <person name="Coelho M.A."/>
        </authorList>
    </citation>
    <scope>NUCLEOTIDE SEQUENCE</scope>
    <source>
        <strain evidence="4">CBS 11721</strain>
    </source>
</reference>
<feature type="compositionally biased region" description="Basic and acidic residues" evidence="2">
    <location>
        <begin position="66"/>
        <end position="75"/>
    </location>
</feature>
<comment type="pathway">
    <text evidence="1">Cofactor biosynthesis; ubiquinone biosynthesis.</text>
</comment>
<dbReference type="EMBL" id="CP119878">
    <property type="protein sequence ID" value="WFD34686.1"/>
    <property type="molecule type" value="Genomic_DNA"/>
</dbReference>
<dbReference type="InterPro" id="IPR007246">
    <property type="entry name" value="Gaa1"/>
</dbReference>
<keyword evidence="5" id="KW-1185">Reference proteome</keyword>
<keyword evidence="1" id="KW-0496">Mitochondrion</keyword>
<feature type="transmembrane region" description="Helical" evidence="3">
    <location>
        <begin position="632"/>
        <end position="654"/>
    </location>
</feature>
<feature type="binding site" evidence="1">
    <location>
        <position position="880"/>
    </location>
    <ligand>
        <name>S-adenosyl-L-methionine</name>
        <dbReference type="ChEBI" id="CHEBI:59789"/>
    </ligand>
</feature>
<dbReference type="InterPro" id="IPR029063">
    <property type="entry name" value="SAM-dependent_MTases_sf"/>
</dbReference>
<feature type="binding site" evidence="1">
    <location>
        <position position="901"/>
    </location>
    <ligand>
        <name>S-adenosyl-L-methionine</name>
        <dbReference type="ChEBI" id="CHEBI:59789"/>
    </ligand>
</feature>
<keyword evidence="1" id="KW-0999">Mitochondrion inner membrane</keyword>
<dbReference type="GO" id="GO:0061542">
    <property type="term" value="F:3-demethylubiquinol 3-O-methyltransferase activity"/>
    <property type="evidence" value="ECO:0007669"/>
    <property type="project" value="UniProtKB-UniRule"/>
</dbReference>
<dbReference type="EC" id="2.1.1.114" evidence="1"/>
<keyword evidence="1" id="KW-0479">Metal-binding</keyword>
<feature type="transmembrane region" description="Helical" evidence="3">
    <location>
        <begin position="499"/>
        <end position="521"/>
    </location>
</feature>
<feature type="binding site" evidence="1">
    <location>
        <position position="957"/>
    </location>
    <ligand>
        <name>S-adenosyl-L-methionine</name>
        <dbReference type="ChEBI" id="CHEBI:59789"/>
    </ligand>
</feature>
<dbReference type="Gene3D" id="3.40.630.10">
    <property type="entry name" value="Zn peptidases"/>
    <property type="match status" value="1"/>
</dbReference>
<dbReference type="CDD" id="cd02440">
    <property type="entry name" value="AdoMet_MTases"/>
    <property type="match status" value="1"/>
</dbReference>
<comment type="similarity">
    <text evidence="1">Belongs to the class I-like SAM-binding methyltransferase superfamily. UbiG/COQ3 family.</text>
</comment>
<comment type="function">
    <text evidence="1">O-methyltransferase required for two non-consecutive steps during ubiquinone biosynthesis. Catalyzes the 2 O-methylation of 3,4-dihydroxy-5-(all-trans-polyprenyl)benzoic acid into 4-hydroxy-3-methoxy-5-(all-trans-polyprenyl)benzoic acid. Also catalyzes the last step of ubiquinone biosynthesis by mediating methylation of 3-demethylubiquinone into ubiquinone. Also able to mediate the methylation of 3-demethylubiquinol into ubiquinol.</text>
</comment>
<keyword evidence="1" id="KW-0831">Ubiquinone biosynthesis</keyword>
<feature type="region of interest" description="Disordered" evidence="2">
    <location>
        <begin position="1"/>
        <end position="75"/>
    </location>
</feature>
<gene>
    <name evidence="4" type="primary">ALG3_2</name>
    <name evidence="1" type="synonym">COQ3</name>
    <name evidence="4" type="ORF">MCUN1_001527</name>
</gene>
<feature type="transmembrane region" description="Helical" evidence="3">
    <location>
        <begin position="102"/>
        <end position="123"/>
    </location>
</feature>
<evidence type="ECO:0000313" key="5">
    <source>
        <dbReference type="Proteomes" id="UP001219933"/>
    </source>
</evidence>
<sequence>MVRESDKAAPSARAAAAASDERPASGGQRASTGRSGASNVSGVADVTDVSNIPAESSVSNVSDAQDAARPEHKSLDDWNKGAENILSRHFRWKRVSSVASRAWPFLAAAILIAAVALAILLPVPLEPFSRRNYVDENALQPGLTDVTYQYEHVSYADSVSARVLDLAKNGNAQERADYLMGELAAAGLDVYTQAYAYDVPSERDSPSGTNIYARYNAPRTDGREAMIIAASWESDHPTGGPDTLPYQPSNKRTVNVRGVASVVALAKHITSIRSWSKDIIFVISDGHLDGMSAWATRFFGAKHPHLVAEPVDGGGARVWNAVALDYPGDSFSSLMIRHEGLNGQLPNLDTINSVHHVVRNVAGKVGLGVGGASYEHTTDGAYGVDQVASWGVPHSVLETLEDRYIGWGGTRRFFASWTALWGQWRALLVGHPTGVHGVLLPYHVDAVTIYALPADGPFGFFYMVSVTESLARTFSNLIERLHHSQFFYLLLSIERFVQIGVYLIIPLALGALLTITGLRIWSRLAVRRDERRAALLDALVWQADDKLSSDGVRTVLGEPMSIRPTVAELERVIQACVPEEAKDAARRAFARLGRPVWAAIACIVAAHVGGIALFAIAAHTPLFCAAAGAKCTYFSMACGVSGIVTLSTVFAAALTYPAESLVALAATLHVFVLLQAGLITSVVATVNVAQATTFAAVCVIALYPLSATVSRDGARQWKALLYVVHGLVLMALAPPCAAALVDVIESQLGLPRTMASAIEQLVWDWHVLRSSTLPFFTVVCAPVMSEAAMAAFIYMRAHSFSSVDPSDVAHFSRLSEHWWDEGGEFALLHRMNRVRLEYMRTKIQEVRDWDAALADVLGAPVPPTPPAASFLRNLDILDVGSGGGLLCESAARLGARVTGVDASAENIKVATLHASKDPGIHVREEHETPTDGSLLYLHSTAEALRDSGCQYDVVTAMEVVEHVNEPAEFLRCLAALVRPGGHLFMSTMARTPLSYLLTIAMAEHILRLVTPGTHRHSQYINPGELVGFFRELGWIKSPDDLSRRPLLPDGTPLAPEPARVQFETRGTWYVPWTGKWELAAPAAYDTRGAGDSSGERLTEQCNYFFWIRRPMDI</sequence>
<name>A0AAF0EQG2_9BASI</name>
<dbReference type="AlphaFoldDB" id="A0AAF0EQG2"/>
<comment type="subcellular location">
    <subcellularLocation>
        <location evidence="1">Mitochondrion inner membrane</location>
        <topology evidence="1">Peripheral membrane protein</topology>
        <orientation evidence="1">Matrix side</orientation>
    </subcellularLocation>
</comment>
<feature type="binding site" evidence="1">
    <location>
        <position position="835"/>
    </location>
    <ligand>
        <name>S-adenosyl-L-methionine</name>
        <dbReference type="ChEBI" id="CHEBI:59789"/>
    </ligand>
</feature>
<dbReference type="SUPFAM" id="SSF53335">
    <property type="entry name" value="S-adenosyl-L-methionine-dependent methyltransferases"/>
    <property type="match status" value="1"/>
</dbReference>
<keyword evidence="1 4" id="KW-0808">Transferase</keyword>
<comment type="catalytic activity">
    <reaction evidence="1">
        <text>a 3-demethylubiquinone + S-adenosyl-L-methionine = a ubiquinone + S-adenosyl-L-homocysteine</text>
        <dbReference type="Rhea" id="RHEA:81215"/>
        <dbReference type="Rhea" id="RHEA-COMP:9565"/>
        <dbReference type="Rhea" id="RHEA-COMP:19654"/>
        <dbReference type="ChEBI" id="CHEBI:16389"/>
        <dbReference type="ChEBI" id="CHEBI:57856"/>
        <dbReference type="ChEBI" id="CHEBI:59789"/>
        <dbReference type="ChEBI" id="CHEBI:231825"/>
    </reaction>
</comment>
<dbReference type="EC" id="2.1.1.64" evidence="1"/>
<comment type="catalytic activity">
    <reaction evidence="1">
        <text>a 3,4-dihydroxy-5-(all-trans-polyprenyl)benzoate + S-adenosyl-L-methionine = a 4-hydroxy-3-methoxy-5-(all-trans-polyprenyl)benzoate + S-adenosyl-L-homocysteine + H(+)</text>
        <dbReference type="Rhea" id="RHEA:44452"/>
        <dbReference type="Rhea" id="RHEA-COMP:10930"/>
        <dbReference type="Rhea" id="RHEA-COMP:10931"/>
        <dbReference type="ChEBI" id="CHEBI:15378"/>
        <dbReference type="ChEBI" id="CHEBI:57856"/>
        <dbReference type="ChEBI" id="CHEBI:59789"/>
        <dbReference type="ChEBI" id="CHEBI:64694"/>
        <dbReference type="ChEBI" id="CHEBI:84443"/>
        <dbReference type="EC" id="2.1.1.114"/>
    </reaction>
</comment>
<comment type="catalytic activity">
    <reaction evidence="1">
        <text>a 3-demethylubiquinol + S-adenosyl-L-methionine = a ubiquinol + S-adenosyl-L-homocysteine + H(+)</text>
        <dbReference type="Rhea" id="RHEA:44380"/>
        <dbReference type="Rhea" id="RHEA-COMP:9566"/>
        <dbReference type="Rhea" id="RHEA-COMP:10914"/>
        <dbReference type="ChEBI" id="CHEBI:15378"/>
        <dbReference type="ChEBI" id="CHEBI:17976"/>
        <dbReference type="ChEBI" id="CHEBI:57856"/>
        <dbReference type="ChEBI" id="CHEBI:59789"/>
        <dbReference type="ChEBI" id="CHEBI:84422"/>
        <dbReference type="EC" id="2.1.1.64"/>
    </reaction>
</comment>
<dbReference type="Pfam" id="PF04114">
    <property type="entry name" value="Gaa1"/>
    <property type="match status" value="1"/>
</dbReference>
<feature type="compositionally biased region" description="Polar residues" evidence="2">
    <location>
        <begin position="28"/>
        <end position="41"/>
    </location>
</feature>
<dbReference type="GO" id="GO:0032259">
    <property type="term" value="P:methylation"/>
    <property type="evidence" value="ECO:0007669"/>
    <property type="project" value="UniProtKB-KW"/>
</dbReference>
<dbReference type="GO" id="GO:0046872">
    <property type="term" value="F:metal ion binding"/>
    <property type="evidence" value="ECO:0007669"/>
    <property type="project" value="UniProtKB-KW"/>
</dbReference>
<keyword evidence="1" id="KW-0489">Methyltransferase</keyword>
<organism evidence="4 5">
    <name type="scientific">Malassezia cuniculi</name>
    <dbReference type="NCBI Taxonomy" id="948313"/>
    <lineage>
        <taxon>Eukaryota</taxon>
        <taxon>Fungi</taxon>
        <taxon>Dikarya</taxon>
        <taxon>Basidiomycota</taxon>
        <taxon>Ustilaginomycotina</taxon>
        <taxon>Malasseziomycetes</taxon>
        <taxon>Malasseziales</taxon>
        <taxon>Malasseziaceae</taxon>
        <taxon>Malassezia</taxon>
    </lineage>
</organism>
<evidence type="ECO:0000256" key="2">
    <source>
        <dbReference type="SAM" id="MobiDB-lite"/>
    </source>
</evidence>
<evidence type="ECO:0000313" key="4">
    <source>
        <dbReference type="EMBL" id="WFD34686.1"/>
    </source>
</evidence>
<dbReference type="PANTHER" id="PTHR13304:SF0">
    <property type="entry name" value="GLYCOSYLPHOSPHATIDYLINOSITOL ANCHOR ATTACHMENT 1 PROTEIN"/>
    <property type="match status" value="1"/>
</dbReference>
<feature type="transmembrane region" description="Helical" evidence="3">
    <location>
        <begin position="661"/>
        <end position="682"/>
    </location>
</feature>
<dbReference type="NCBIfam" id="TIGR01983">
    <property type="entry name" value="UbiG"/>
    <property type="match status" value="1"/>
</dbReference>
<dbReference type="GO" id="GO:0042765">
    <property type="term" value="C:GPI-anchor transamidase complex"/>
    <property type="evidence" value="ECO:0007669"/>
    <property type="project" value="InterPro"/>
</dbReference>
<feature type="transmembrane region" description="Helical" evidence="3">
    <location>
        <begin position="719"/>
        <end position="741"/>
    </location>
</feature>
<keyword evidence="1 3" id="KW-0472">Membrane</keyword>
<comment type="cofactor">
    <cofactor evidence="1">
        <name>Mg(2+)</name>
        <dbReference type="ChEBI" id="CHEBI:18420"/>
    </cofactor>
</comment>
<feature type="transmembrane region" description="Helical" evidence="3">
    <location>
        <begin position="596"/>
        <end position="620"/>
    </location>
</feature>
<dbReference type="GO" id="GO:0031314">
    <property type="term" value="C:extrinsic component of mitochondrial inner membrane"/>
    <property type="evidence" value="ECO:0007669"/>
    <property type="project" value="UniProtKB-UniRule"/>
</dbReference>
<keyword evidence="3" id="KW-0812">Transmembrane</keyword>
<keyword evidence="1" id="KW-0949">S-adenosyl-L-methionine</keyword>
<evidence type="ECO:0000256" key="3">
    <source>
        <dbReference type="SAM" id="Phobius"/>
    </source>
</evidence>
<dbReference type="HAMAP" id="MF_00472">
    <property type="entry name" value="UbiG"/>
    <property type="match status" value="1"/>
</dbReference>